<sequence length="225" mass="26729">EYVSFNRKKASLNSYYILIGSDKRKEIQAVSMDMWKPYISSTRKYVKDADSKIVFDRFHISRHMNQALDDVRKYENTRLRKSGNDTLAGTKYLWLYAGNNLPDKQRKRFDALKSMDLKTGRAYSIKENLRNFWDCTTMEEAEAFWKRWYFWATHSRLVPIVKKAKMIRDHLAGVMTYFIHRITNAIAEGMNSKIATIQKMAYGFRNKEHFRTAIYFHCGNLQLYP</sequence>
<dbReference type="PANTHER" id="PTHR33498">
    <property type="entry name" value="TRANSPOSASE FOR INSERTION SEQUENCE ELEMENT IS1557"/>
    <property type="match status" value="1"/>
</dbReference>
<evidence type="ECO:0000259" key="1">
    <source>
        <dbReference type="Pfam" id="PF01610"/>
    </source>
</evidence>
<evidence type="ECO:0000313" key="2">
    <source>
        <dbReference type="EMBL" id="EQD38116.1"/>
    </source>
</evidence>
<comment type="caution">
    <text evidence="2">The sequence shown here is derived from an EMBL/GenBank/DDBJ whole genome shotgun (WGS) entry which is preliminary data.</text>
</comment>
<dbReference type="EMBL" id="AUZY01010620">
    <property type="protein sequence ID" value="EQD38116.1"/>
    <property type="molecule type" value="Genomic_DNA"/>
</dbReference>
<proteinExistence type="predicted"/>
<dbReference type="NCBIfam" id="NF033550">
    <property type="entry name" value="transpos_ISL3"/>
    <property type="match status" value="1"/>
</dbReference>
<dbReference type="AlphaFoldDB" id="T0YRJ0"/>
<dbReference type="PANTHER" id="PTHR33498:SF1">
    <property type="entry name" value="TRANSPOSASE FOR INSERTION SEQUENCE ELEMENT IS1557"/>
    <property type="match status" value="1"/>
</dbReference>
<gene>
    <name evidence="2" type="ORF">B1B_15970</name>
</gene>
<dbReference type="InterPro" id="IPR002560">
    <property type="entry name" value="Transposase_DDE"/>
</dbReference>
<accession>T0YRJ0</accession>
<feature type="domain" description="Transposase IS204/IS1001/IS1096/IS1165 DDE" evidence="1">
    <location>
        <begin position="6"/>
        <end position="214"/>
    </location>
</feature>
<dbReference type="Pfam" id="PF01610">
    <property type="entry name" value="DDE_Tnp_ISL3"/>
    <property type="match status" value="1"/>
</dbReference>
<name>T0YRJ0_9ZZZZ</name>
<protein>
    <submittedName>
        <fullName evidence="2">Transposase IS204/IS1001/IS1096/IS1165 family protein</fullName>
    </submittedName>
</protein>
<organism evidence="2">
    <name type="scientific">mine drainage metagenome</name>
    <dbReference type="NCBI Taxonomy" id="410659"/>
    <lineage>
        <taxon>unclassified sequences</taxon>
        <taxon>metagenomes</taxon>
        <taxon>ecological metagenomes</taxon>
    </lineage>
</organism>
<reference evidence="2" key="2">
    <citation type="journal article" date="2014" name="ISME J.">
        <title>Microbial stratification in low pH oxic and suboxic macroscopic growths along an acid mine drainage.</title>
        <authorList>
            <person name="Mendez-Garcia C."/>
            <person name="Mesa V."/>
            <person name="Sprenger R.R."/>
            <person name="Richter M."/>
            <person name="Diez M.S."/>
            <person name="Solano J."/>
            <person name="Bargiela R."/>
            <person name="Golyshina O.V."/>
            <person name="Manteca A."/>
            <person name="Ramos J.L."/>
            <person name="Gallego J.R."/>
            <person name="Llorente I."/>
            <person name="Martins Dos Santos V.A."/>
            <person name="Jensen O.N."/>
            <person name="Pelaez A.I."/>
            <person name="Sanchez J."/>
            <person name="Ferrer M."/>
        </authorList>
    </citation>
    <scope>NUCLEOTIDE SEQUENCE</scope>
</reference>
<dbReference type="InterPro" id="IPR047951">
    <property type="entry name" value="Transpos_ISL3"/>
</dbReference>
<reference evidence="2" key="1">
    <citation type="submission" date="2013-08" db="EMBL/GenBank/DDBJ databases">
        <authorList>
            <person name="Mendez C."/>
            <person name="Richter M."/>
            <person name="Ferrer M."/>
            <person name="Sanchez J."/>
        </authorList>
    </citation>
    <scope>NUCLEOTIDE SEQUENCE</scope>
</reference>
<feature type="non-terminal residue" evidence="2">
    <location>
        <position position="1"/>
    </location>
</feature>